<dbReference type="GO" id="GO:0004674">
    <property type="term" value="F:protein serine/threonine kinase activity"/>
    <property type="evidence" value="ECO:0007669"/>
    <property type="project" value="UniProtKB-KW"/>
</dbReference>
<keyword evidence="11" id="KW-0418">Kinase</keyword>
<organism evidence="24 25">
    <name type="scientific">Lactuca sativa</name>
    <name type="common">Garden lettuce</name>
    <dbReference type="NCBI Taxonomy" id="4236"/>
    <lineage>
        <taxon>Eukaryota</taxon>
        <taxon>Viridiplantae</taxon>
        <taxon>Streptophyta</taxon>
        <taxon>Embryophyta</taxon>
        <taxon>Tracheophyta</taxon>
        <taxon>Spermatophyta</taxon>
        <taxon>Magnoliopsida</taxon>
        <taxon>eudicotyledons</taxon>
        <taxon>Gunneridae</taxon>
        <taxon>Pentapetalae</taxon>
        <taxon>asterids</taxon>
        <taxon>campanulids</taxon>
        <taxon>Asterales</taxon>
        <taxon>Asteraceae</taxon>
        <taxon>Cichorioideae</taxon>
        <taxon>Cichorieae</taxon>
        <taxon>Lactucinae</taxon>
        <taxon>Lactuca</taxon>
    </lineage>
</organism>
<dbReference type="EMBL" id="NBSK02000002">
    <property type="protein sequence ID" value="KAJ0224068.1"/>
    <property type="molecule type" value="Genomic_DNA"/>
</dbReference>
<accession>A0A9R1WHK8</accession>
<dbReference type="SUPFAM" id="SSF49899">
    <property type="entry name" value="Concanavalin A-like lectins/glucanases"/>
    <property type="match status" value="1"/>
</dbReference>
<evidence type="ECO:0000313" key="24">
    <source>
        <dbReference type="EMBL" id="KAJ0224068.1"/>
    </source>
</evidence>
<dbReference type="Gene3D" id="1.10.510.10">
    <property type="entry name" value="Transferase(Phosphotransferase) domain 1"/>
    <property type="match status" value="1"/>
</dbReference>
<dbReference type="InterPro" id="IPR001220">
    <property type="entry name" value="Legume_lectin_dom"/>
</dbReference>
<evidence type="ECO:0000256" key="21">
    <source>
        <dbReference type="PROSITE-ProRule" id="PRU10141"/>
    </source>
</evidence>
<evidence type="ECO:0000256" key="19">
    <source>
        <dbReference type="ARBA" id="ARBA00058818"/>
    </source>
</evidence>
<feature type="transmembrane region" description="Helical" evidence="22">
    <location>
        <begin position="283"/>
        <end position="301"/>
    </location>
</feature>
<evidence type="ECO:0000256" key="12">
    <source>
        <dbReference type="ARBA" id="ARBA00022821"/>
    </source>
</evidence>
<evidence type="ECO:0000256" key="7">
    <source>
        <dbReference type="ARBA" id="ARBA00022692"/>
    </source>
</evidence>
<evidence type="ECO:0000259" key="23">
    <source>
        <dbReference type="PROSITE" id="PS50011"/>
    </source>
</evidence>
<dbReference type="SMART" id="SM00220">
    <property type="entry name" value="S_TKc"/>
    <property type="match status" value="1"/>
</dbReference>
<evidence type="ECO:0000256" key="2">
    <source>
        <dbReference type="ARBA" id="ARBA00008536"/>
    </source>
</evidence>
<evidence type="ECO:0000256" key="6">
    <source>
        <dbReference type="ARBA" id="ARBA00022679"/>
    </source>
</evidence>
<dbReference type="InterPro" id="IPR008271">
    <property type="entry name" value="Ser/Thr_kinase_AS"/>
</dbReference>
<dbReference type="InterPro" id="IPR050528">
    <property type="entry name" value="L-type_Lectin-RKs"/>
</dbReference>
<evidence type="ECO:0000313" key="25">
    <source>
        <dbReference type="Proteomes" id="UP000235145"/>
    </source>
</evidence>
<dbReference type="PROSITE" id="PS00108">
    <property type="entry name" value="PROTEIN_KINASE_ST"/>
    <property type="match status" value="1"/>
</dbReference>
<keyword evidence="13 21" id="KW-0067">ATP-binding</keyword>
<evidence type="ECO:0000256" key="1">
    <source>
        <dbReference type="ARBA" id="ARBA00004251"/>
    </source>
</evidence>
<keyword evidence="17" id="KW-0325">Glycoprotein</keyword>
<comment type="similarity">
    <text evidence="2">In the N-terminal section; belongs to the leguminous lectin family.</text>
</comment>
<keyword evidence="5" id="KW-0723">Serine/threonine-protein kinase</keyword>
<evidence type="ECO:0000256" key="5">
    <source>
        <dbReference type="ARBA" id="ARBA00022527"/>
    </source>
</evidence>
<evidence type="ECO:0000256" key="22">
    <source>
        <dbReference type="SAM" id="Phobius"/>
    </source>
</evidence>
<comment type="subcellular location">
    <subcellularLocation>
        <location evidence="1">Cell membrane</location>
        <topology evidence="1">Single-pass type I membrane protein</topology>
    </subcellularLocation>
</comment>
<keyword evidence="6" id="KW-0808">Transferase</keyword>
<evidence type="ECO:0000256" key="8">
    <source>
        <dbReference type="ARBA" id="ARBA00022729"/>
    </source>
</evidence>
<name>A0A9R1WHK8_LACSA</name>
<comment type="subunit">
    <text evidence="20">Interacts with ABCG40.</text>
</comment>
<comment type="caution">
    <text evidence="24">The sequence shown here is derived from an EMBL/GenBank/DDBJ whole genome shotgun (WGS) entry which is preliminary data.</text>
</comment>
<feature type="domain" description="Protein kinase" evidence="23">
    <location>
        <begin position="346"/>
        <end position="600"/>
    </location>
</feature>
<dbReference type="CDD" id="cd06899">
    <property type="entry name" value="lectin_legume_LecRK_Arcelin_ConA"/>
    <property type="match status" value="1"/>
</dbReference>
<dbReference type="Gene3D" id="2.60.120.200">
    <property type="match status" value="1"/>
</dbReference>
<protein>
    <recommendedName>
        <fullName evidence="23">Protein kinase domain-containing protein</fullName>
    </recommendedName>
</protein>
<dbReference type="PROSITE" id="PS00107">
    <property type="entry name" value="PROTEIN_KINASE_ATP"/>
    <property type="match status" value="1"/>
</dbReference>
<dbReference type="Proteomes" id="UP000235145">
    <property type="component" value="Unassembled WGS sequence"/>
</dbReference>
<dbReference type="Gene3D" id="3.30.200.20">
    <property type="entry name" value="Phosphorylase Kinase, domain 1"/>
    <property type="match status" value="1"/>
</dbReference>
<dbReference type="PROSITE" id="PS50011">
    <property type="entry name" value="PROTEIN_KINASE_DOM"/>
    <property type="match status" value="1"/>
</dbReference>
<evidence type="ECO:0000256" key="20">
    <source>
        <dbReference type="ARBA" id="ARBA00063357"/>
    </source>
</evidence>
<evidence type="ECO:0000256" key="14">
    <source>
        <dbReference type="ARBA" id="ARBA00022989"/>
    </source>
</evidence>
<dbReference type="InterPro" id="IPR000719">
    <property type="entry name" value="Prot_kinase_dom"/>
</dbReference>
<keyword evidence="16" id="KW-0675">Receptor</keyword>
<keyword evidence="25" id="KW-1185">Reference proteome</keyword>
<dbReference type="GO" id="GO:0009626">
    <property type="term" value="P:plant-type hypersensitive response"/>
    <property type="evidence" value="ECO:0007669"/>
    <property type="project" value="UniProtKB-ARBA"/>
</dbReference>
<keyword evidence="8" id="KW-0732">Signal</keyword>
<dbReference type="Pfam" id="PF00139">
    <property type="entry name" value="Lectin_legB"/>
    <property type="match status" value="1"/>
</dbReference>
<evidence type="ECO:0000256" key="3">
    <source>
        <dbReference type="ARBA" id="ARBA00010217"/>
    </source>
</evidence>
<evidence type="ECO:0000256" key="17">
    <source>
        <dbReference type="ARBA" id="ARBA00023180"/>
    </source>
</evidence>
<dbReference type="GO" id="GO:0005886">
    <property type="term" value="C:plasma membrane"/>
    <property type="evidence" value="ECO:0000318"/>
    <property type="project" value="GO_Central"/>
</dbReference>
<comment type="similarity">
    <text evidence="3">In the C-terminal section; belongs to the protein kinase superfamily. Ser/Thr protein kinase family.</text>
</comment>
<keyword evidence="15 22" id="KW-0472">Membrane</keyword>
<reference evidence="24 25" key="1">
    <citation type="journal article" date="2017" name="Nat. Commun.">
        <title>Genome assembly with in vitro proximity ligation data and whole-genome triplication in lettuce.</title>
        <authorList>
            <person name="Reyes-Chin-Wo S."/>
            <person name="Wang Z."/>
            <person name="Yang X."/>
            <person name="Kozik A."/>
            <person name="Arikit S."/>
            <person name="Song C."/>
            <person name="Xia L."/>
            <person name="Froenicke L."/>
            <person name="Lavelle D.O."/>
            <person name="Truco M.J."/>
            <person name="Xia R."/>
            <person name="Zhu S."/>
            <person name="Xu C."/>
            <person name="Xu H."/>
            <person name="Xu X."/>
            <person name="Cox K."/>
            <person name="Korf I."/>
            <person name="Meyers B.C."/>
            <person name="Michelmore R.W."/>
        </authorList>
    </citation>
    <scope>NUCLEOTIDE SEQUENCE [LARGE SCALE GENOMIC DNA]</scope>
    <source>
        <strain evidence="25">cv. Salinas</strain>
        <tissue evidence="24">Seedlings</tissue>
    </source>
</reference>
<dbReference type="PANTHER" id="PTHR27007">
    <property type="match status" value="1"/>
</dbReference>
<keyword evidence="10 21" id="KW-0547">Nucleotide-binding</keyword>
<dbReference type="GO" id="GO:0002229">
    <property type="term" value="P:defense response to oomycetes"/>
    <property type="evidence" value="ECO:0007669"/>
    <property type="project" value="UniProtKB-ARBA"/>
</dbReference>
<evidence type="ECO:0000256" key="18">
    <source>
        <dbReference type="ARBA" id="ARBA00058054"/>
    </source>
</evidence>
<dbReference type="InterPro" id="IPR013320">
    <property type="entry name" value="ConA-like_dom_sf"/>
</dbReference>
<evidence type="ECO:0000256" key="15">
    <source>
        <dbReference type="ARBA" id="ARBA00023136"/>
    </source>
</evidence>
<feature type="transmembrane region" description="Helical" evidence="22">
    <location>
        <begin position="12"/>
        <end position="31"/>
    </location>
</feature>
<evidence type="ECO:0000256" key="9">
    <source>
        <dbReference type="ARBA" id="ARBA00022734"/>
    </source>
</evidence>
<evidence type="ECO:0000256" key="11">
    <source>
        <dbReference type="ARBA" id="ARBA00022777"/>
    </source>
</evidence>
<keyword evidence="14 22" id="KW-1133">Transmembrane helix</keyword>
<sequence length="634" mass="70625">MATSFSRSSSPVFQISCIFFFVNSFLIVLPLSESVYFNITQFEADATNILYSGDAVPSLGDIEFNRVNYLNRVGQAVYADTIPIWDRKSGKVSDFTTRFTFIIDTQAQYSYGHGFAFFLAPVGFQTPRNSAGGFLGLFNTTYTDSPRNQMIVIEFDSFSNEEWDPSYEHVGINKNSISSANYTSWNASLHSGDPADVWVSYNATTQILNLSWSYGARNDSRENTSLSYQVDLREVLPEQATVGFSASTGTNVERHILQYWEFNSSLNIKTEDDSIERKLAEGLTIPIGVLVLGGIVACNILRRRQRKATQNSLETVTLTSMMNHFERGAGPKRFSYRDLASATNNFSDDKKLGVGGFGCVYKGYLSSEAMAVAVKKNSQGSKQGKNEYITEVNIFSRLRHRNLVQLIGWCHDQTQFLLVYEFMPNGSLDSHLFGKKSPLEWGVRYKIAMGLASALLYLHEEWEQCVVHRDIKTSNIMIDSGFNAKLGDFGLARLRDHELGPQTTGLAGTLGYLAPEYVTTGRASKESDVYSFGIVALEIACGRKATDRIDETFDLGLVQWVGVECLMMVGLWCAHPDQSLRPSIRQAIQVLKLEAAAPNLPMKMPVPMYYTAPDALEVNSGGATMTYTSIHLPR</sequence>
<comment type="function">
    <text evidence="19">Promotes hydrogen peroxide H(2)O(2) production and cell death.</text>
</comment>
<evidence type="ECO:0000256" key="16">
    <source>
        <dbReference type="ARBA" id="ARBA00023170"/>
    </source>
</evidence>
<evidence type="ECO:0000256" key="13">
    <source>
        <dbReference type="ARBA" id="ARBA00022840"/>
    </source>
</evidence>
<dbReference type="AlphaFoldDB" id="A0A9R1WHK8"/>
<dbReference type="FunFam" id="2.60.120.200:FF:000103">
    <property type="entry name" value="L-type lectin-domain containing receptor kinase IX.1"/>
    <property type="match status" value="1"/>
</dbReference>
<dbReference type="FunFam" id="1.10.510.10:FF:000240">
    <property type="entry name" value="Lectin-domain containing receptor kinase A4.3"/>
    <property type="match status" value="1"/>
</dbReference>
<dbReference type="GO" id="GO:0005524">
    <property type="term" value="F:ATP binding"/>
    <property type="evidence" value="ECO:0007669"/>
    <property type="project" value="UniProtKB-UniRule"/>
</dbReference>
<keyword evidence="4" id="KW-1003">Cell membrane</keyword>
<dbReference type="GO" id="GO:0030246">
    <property type="term" value="F:carbohydrate binding"/>
    <property type="evidence" value="ECO:0007669"/>
    <property type="project" value="UniProtKB-KW"/>
</dbReference>
<feature type="binding site" evidence="21">
    <location>
        <position position="376"/>
    </location>
    <ligand>
        <name>ATP</name>
        <dbReference type="ChEBI" id="CHEBI:30616"/>
    </ligand>
</feature>
<evidence type="ECO:0000256" key="4">
    <source>
        <dbReference type="ARBA" id="ARBA00022475"/>
    </source>
</evidence>
<dbReference type="FunFam" id="3.30.200.20:FF:000168">
    <property type="entry name" value="L-type lectin-domain containing receptor kinase IX.1"/>
    <property type="match status" value="1"/>
</dbReference>
<comment type="function">
    <text evidence="18">Involved in resistance response to the pathogenic oomycetes Phytophthora infestans and Phytophthora capsici.</text>
</comment>
<dbReference type="Pfam" id="PF00069">
    <property type="entry name" value="Pkinase"/>
    <property type="match status" value="1"/>
</dbReference>
<proteinExistence type="inferred from homology"/>
<gene>
    <name evidence="24" type="ORF">LSAT_V11C200079690</name>
</gene>
<dbReference type="InterPro" id="IPR017441">
    <property type="entry name" value="Protein_kinase_ATP_BS"/>
</dbReference>
<dbReference type="SUPFAM" id="SSF56112">
    <property type="entry name" value="Protein kinase-like (PK-like)"/>
    <property type="match status" value="1"/>
</dbReference>
<evidence type="ECO:0000256" key="10">
    <source>
        <dbReference type="ARBA" id="ARBA00022741"/>
    </source>
</evidence>
<dbReference type="CDD" id="cd14066">
    <property type="entry name" value="STKc_IRAK"/>
    <property type="match status" value="1"/>
</dbReference>
<keyword evidence="9" id="KW-0430">Lectin</keyword>
<dbReference type="InterPro" id="IPR011009">
    <property type="entry name" value="Kinase-like_dom_sf"/>
</dbReference>
<keyword evidence="12" id="KW-0611">Plant defense</keyword>
<keyword evidence="7 22" id="KW-0812">Transmembrane</keyword>